<gene>
    <name evidence="2" type="ORF">V6N11_068587</name>
</gene>
<comment type="caution">
    <text evidence="2">The sequence shown here is derived from an EMBL/GenBank/DDBJ whole genome shotgun (WGS) entry which is preliminary data.</text>
</comment>
<protein>
    <submittedName>
        <fullName evidence="2">Uncharacterized protein</fullName>
    </submittedName>
</protein>
<reference evidence="2 3" key="1">
    <citation type="journal article" date="2024" name="G3 (Bethesda)">
        <title>Genome assembly of Hibiscus sabdariffa L. provides insights into metabolisms of medicinal natural products.</title>
        <authorList>
            <person name="Kim T."/>
        </authorList>
    </citation>
    <scope>NUCLEOTIDE SEQUENCE [LARGE SCALE GENOMIC DNA]</scope>
    <source>
        <strain evidence="2">TK-2024</strain>
        <tissue evidence="2">Old leaves</tissue>
    </source>
</reference>
<evidence type="ECO:0000313" key="3">
    <source>
        <dbReference type="Proteomes" id="UP001396334"/>
    </source>
</evidence>
<evidence type="ECO:0000313" key="2">
    <source>
        <dbReference type="EMBL" id="KAK8985322.1"/>
    </source>
</evidence>
<keyword evidence="1" id="KW-0732">Signal</keyword>
<feature type="chain" id="PRO_5047326630" evidence="1">
    <location>
        <begin position="26"/>
        <end position="111"/>
    </location>
</feature>
<feature type="signal peptide" evidence="1">
    <location>
        <begin position="1"/>
        <end position="25"/>
    </location>
</feature>
<name>A0ABR2PAI2_9ROSI</name>
<dbReference type="Proteomes" id="UP001396334">
    <property type="component" value="Unassembled WGS sequence"/>
</dbReference>
<accession>A0ABR2PAI2</accession>
<keyword evidence="3" id="KW-1185">Reference proteome</keyword>
<evidence type="ECO:0000256" key="1">
    <source>
        <dbReference type="SAM" id="SignalP"/>
    </source>
</evidence>
<sequence>MFRGSIWLECKTLFYYLCSISFLLAEKPGNLPGLNSPKLLGAFEMVDAQWLAMQASYMEFNVLYLSLLKQCFGTVSSGSDSSPTGAVKVSLGHSRIRFPNDEVVPNVMAIS</sequence>
<dbReference type="EMBL" id="JBBPBN010000069">
    <property type="protein sequence ID" value="KAK8985322.1"/>
    <property type="molecule type" value="Genomic_DNA"/>
</dbReference>
<proteinExistence type="predicted"/>
<organism evidence="2 3">
    <name type="scientific">Hibiscus sabdariffa</name>
    <name type="common">roselle</name>
    <dbReference type="NCBI Taxonomy" id="183260"/>
    <lineage>
        <taxon>Eukaryota</taxon>
        <taxon>Viridiplantae</taxon>
        <taxon>Streptophyta</taxon>
        <taxon>Embryophyta</taxon>
        <taxon>Tracheophyta</taxon>
        <taxon>Spermatophyta</taxon>
        <taxon>Magnoliopsida</taxon>
        <taxon>eudicotyledons</taxon>
        <taxon>Gunneridae</taxon>
        <taxon>Pentapetalae</taxon>
        <taxon>rosids</taxon>
        <taxon>malvids</taxon>
        <taxon>Malvales</taxon>
        <taxon>Malvaceae</taxon>
        <taxon>Malvoideae</taxon>
        <taxon>Hibiscus</taxon>
    </lineage>
</organism>